<evidence type="ECO:0000256" key="1">
    <source>
        <dbReference type="ARBA" id="ARBA00009752"/>
    </source>
</evidence>
<accession>A0A9D3MPF3</accession>
<protein>
    <submittedName>
        <fullName evidence="12">Uncharacterized protein</fullName>
    </submittedName>
</protein>
<name>A0A9D3MPF3_ANGAN</name>
<dbReference type="InterPro" id="IPR007110">
    <property type="entry name" value="Ig-like_dom"/>
</dbReference>
<evidence type="ECO:0000256" key="7">
    <source>
        <dbReference type="ARBA" id="ARBA00023180"/>
    </source>
</evidence>
<evidence type="ECO:0000256" key="6">
    <source>
        <dbReference type="ARBA" id="ARBA00023157"/>
    </source>
</evidence>
<keyword evidence="2" id="KW-0732">Signal</keyword>
<dbReference type="SUPFAM" id="SSF48726">
    <property type="entry name" value="Immunoglobulin"/>
    <property type="match status" value="2"/>
</dbReference>
<evidence type="ECO:0000256" key="2">
    <source>
        <dbReference type="ARBA" id="ARBA00022729"/>
    </source>
</evidence>
<organism evidence="12 13">
    <name type="scientific">Anguilla anguilla</name>
    <name type="common">European freshwater eel</name>
    <name type="synonym">Muraena anguilla</name>
    <dbReference type="NCBI Taxonomy" id="7936"/>
    <lineage>
        <taxon>Eukaryota</taxon>
        <taxon>Metazoa</taxon>
        <taxon>Chordata</taxon>
        <taxon>Craniata</taxon>
        <taxon>Vertebrata</taxon>
        <taxon>Euteleostomi</taxon>
        <taxon>Actinopterygii</taxon>
        <taxon>Neopterygii</taxon>
        <taxon>Teleostei</taxon>
        <taxon>Anguilliformes</taxon>
        <taxon>Anguillidae</taxon>
        <taxon>Anguilla</taxon>
    </lineage>
</organism>
<keyword evidence="4" id="KW-0378">Hydrolase</keyword>
<proteinExistence type="inferred from homology"/>
<feature type="domain" description="Ig-like" evidence="11">
    <location>
        <begin position="57"/>
        <end position="138"/>
    </location>
</feature>
<dbReference type="PROSITE" id="PS50835">
    <property type="entry name" value="IG_LIKE"/>
    <property type="match status" value="3"/>
</dbReference>
<dbReference type="GO" id="GO:0004908">
    <property type="term" value="F:interleukin-1 receptor activity"/>
    <property type="evidence" value="ECO:0007669"/>
    <property type="project" value="InterPro"/>
</dbReference>
<dbReference type="PANTHER" id="PTHR11890:SF3">
    <property type="entry name" value="INTERLEUKIN-1 RECEPTOR TYPE 2"/>
    <property type="match status" value="1"/>
</dbReference>
<dbReference type="AlphaFoldDB" id="A0A9D3MPF3"/>
<dbReference type="SUPFAM" id="SSF52200">
    <property type="entry name" value="Toll/Interleukin receptor TIR domain"/>
    <property type="match status" value="1"/>
</dbReference>
<dbReference type="InterPro" id="IPR003599">
    <property type="entry name" value="Ig_sub"/>
</dbReference>
<evidence type="ECO:0000313" key="13">
    <source>
        <dbReference type="Proteomes" id="UP001044222"/>
    </source>
</evidence>
<dbReference type="PRINTS" id="PR01537">
    <property type="entry name" value="INTRLKN1R1F"/>
</dbReference>
<keyword evidence="7" id="KW-0325">Glycoprotein</keyword>
<keyword evidence="3" id="KW-0677">Repeat</keyword>
<sequence length="602" mass="67903">MATCQRNILRSHLFSGTDMGQTSFIFLMSAVFLRGATVMIGEKCKDYESERTFSIHGEAAFLNCMLAKAHVFNYSVTPYNISWYDRRTGRQLFGETGRIQVQKSMLWFLTTTLEDAGYYQCVLRTPDQCFQQTSMLIVNETMAEYCQHPVTETQELTIVSNDFLVCKITLPFMASKDTIQWYKKASGVSAAQSCELIQKGEKYGSAGERSLLVQNVSPSDEGFHTCRLNFTLSGAVGYMAMTIYLKVRDEWNLKPKMIKPNNEEIEATCGSPFSDICQVHVPGRGNNTVVVSWWREKKDVGPELISSNSSVRVHQAFKRKEKGENEEKLELVLRFTEVKEEDFSYTYVCVVHSDKGGVRGNLTLKRSYPDLPTHIALVFLGLVLLFTMGTVAYQLLKIDLALWCRGSFPCLYPRPGADGKAYDVYVLYPGMCDVGSCGRSLAEAFALHTLPQVLERRCGYKLFIFGRDSLPGETMVDSIRDNIAKSSHFLLLYTASTFSEWGGAGGDGHLLFAQQTGMHCALVEETLRVLLVELEKVTDFSTFPESLLHLRRKQGALEWWRLGGAGEQQLRPSSRFWKQVRYRLPPQGRCGACPERATLLNV</sequence>
<evidence type="ECO:0000259" key="10">
    <source>
        <dbReference type="PROSITE" id="PS50104"/>
    </source>
</evidence>
<dbReference type="Gene3D" id="3.40.50.10140">
    <property type="entry name" value="Toll/interleukin-1 receptor homology (TIR) domain"/>
    <property type="match status" value="1"/>
</dbReference>
<evidence type="ECO:0000256" key="9">
    <source>
        <dbReference type="SAM" id="Phobius"/>
    </source>
</evidence>
<dbReference type="InterPro" id="IPR000157">
    <property type="entry name" value="TIR_dom"/>
</dbReference>
<feature type="domain" description="Ig-like" evidence="11">
    <location>
        <begin position="255"/>
        <end position="365"/>
    </location>
</feature>
<dbReference type="Pfam" id="PF01582">
    <property type="entry name" value="TIR"/>
    <property type="match status" value="1"/>
</dbReference>
<keyword evidence="9" id="KW-0812">Transmembrane</keyword>
<dbReference type="PANTHER" id="PTHR11890">
    <property type="entry name" value="INTERLEUKIN-1 RECEPTOR FAMILY MEMBER"/>
    <property type="match status" value="1"/>
</dbReference>
<evidence type="ECO:0000256" key="8">
    <source>
        <dbReference type="ARBA" id="ARBA00023319"/>
    </source>
</evidence>
<dbReference type="EMBL" id="JAFIRN010000003">
    <property type="protein sequence ID" value="KAG5851527.1"/>
    <property type="molecule type" value="Genomic_DNA"/>
</dbReference>
<dbReference type="PROSITE" id="PS50104">
    <property type="entry name" value="TIR"/>
    <property type="match status" value="1"/>
</dbReference>
<keyword evidence="9" id="KW-0472">Membrane</keyword>
<dbReference type="InterPro" id="IPR035897">
    <property type="entry name" value="Toll_tir_struct_dom_sf"/>
</dbReference>
<comment type="similarity">
    <text evidence="1">Belongs to the interleukin-1 receptor family.</text>
</comment>
<comment type="caution">
    <text evidence="12">The sequence shown here is derived from an EMBL/GenBank/DDBJ whole genome shotgun (WGS) entry which is preliminary data.</text>
</comment>
<reference evidence="12" key="1">
    <citation type="submission" date="2021-01" db="EMBL/GenBank/DDBJ databases">
        <title>A chromosome-scale assembly of European eel, Anguilla anguilla.</title>
        <authorList>
            <person name="Henkel C."/>
            <person name="Jong-Raadsen S.A."/>
            <person name="Dufour S."/>
            <person name="Weltzien F.-A."/>
            <person name="Palstra A.P."/>
            <person name="Pelster B."/>
            <person name="Spaink H.P."/>
            <person name="Van Den Thillart G.E."/>
            <person name="Jansen H."/>
            <person name="Zahm M."/>
            <person name="Klopp C."/>
            <person name="Cedric C."/>
            <person name="Louis A."/>
            <person name="Berthelot C."/>
            <person name="Parey E."/>
            <person name="Roest Crollius H."/>
            <person name="Montfort J."/>
            <person name="Robinson-Rechavi M."/>
            <person name="Bucao C."/>
            <person name="Bouchez O."/>
            <person name="Gislard M."/>
            <person name="Lluch J."/>
            <person name="Milhes M."/>
            <person name="Lampietro C."/>
            <person name="Lopez Roques C."/>
            <person name="Donnadieu C."/>
            <person name="Braasch I."/>
            <person name="Desvignes T."/>
            <person name="Postlethwait J."/>
            <person name="Bobe J."/>
            <person name="Guiguen Y."/>
            <person name="Dirks R."/>
        </authorList>
    </citation>
    <scope>NUCLEOTIDE SEQUENCE</scope>
    <source>
        <strain evidence="12">Tag_6206</strain>
        <tissue evidence="12">Liver</tissue>
    </source>
</reference>
<dbReference type="InterPro" id="IPR015621">
    <property type="entry name" value="IL-1_rcpt_fam"/>
</dbReference>
<dbReference type="InterPro" id="IPR036179">
    <property type="entry name" value="Ig-like_dom_sf"/>
</dbReference>
<evidence type="ECO:0000256" key="4">
    <source>
        <dbReference type="ARBA" id="ARBA00022801"/>
    </source>
</evidence>
<keyword evidence="8" id="KW-0393">Immunoglobulin domain</keyword>
<dbReference type="SMART" id="SM00409">
    <property type="entry name" value="IG"/>
    <property type="match status" value="3"/>
</dbReference>
<dbReference type="InterPro" id="IPR004074">
    <property type="entry name" value="IL-1_rcpt_I/II-typ"/>
</dbReference>
<keyword evidence="9" id="KW-1133">Transmembrane helix</keyword>
<dbReference type="Proteomes" id="UP001044222">
    <property type="component" value="Unassembled WGS sequence"/>
</dbReference>
<dbReference type="PRINTS" id="PR01536">
    <property type="entry name" value="INTRLKN1R12F"/>
</dbReference>
<feature type="transmembrane region" description="Helical" evidence="9">
    <location>
        <begin position="375"/>
        <end position="396"/>
    </location>
</feature>
<keyword evidence="13" id="KW-1185">Reference proteome</keyword>
<keyword evidence="5" id="KW-0520">NAD</keyword>
<gene>
    <name evidence="12" type="ORF">ANANG_G00052640</name>
</gene>
<evidence type="ECO:0000259" key="11">
    <source>
        <dbReference type="PROSITE" id="PS50835"/>
    </source>
</evidence>
<feature type="domain" description="Ig-like" evidence="11">
    <location>
        <begin position="149"/>
        <end position="242"/>
    </location>
</feature>
<keyword evidence="6" id="KW-1015">Disulfide bond</keyword>
<evidence type="ECO:0000313" key="12">
    <source>
        <dbReference type="EMBL" id="KAG5851527.1"/>
    </source>
</evidence>
<dbReference type="GO" id="GO:0016787">
    <property type="term" value="F:hydrolase activity"/>
    <property type="evidence" value="ECO:0007669"/>
    <property type="project" value="UniProtKB-KW"/>
</dbReference>
<feature type="domain" description="TIR" evidence="10">
    <location>
        <begin position="420"/>
        <end position="584"/>
    </location>
</feature>
<evidence type="ECO:0000256" key="3">
    <source>
        <dbReference type="ARBA" id="ARBA00022737"/>
    </source>
</evidence>
<dbReference type="SMART" id="SM00255">
    <property type="entry name" value="TIR"/>
    <property type="match status" value="1"/>
</dbReference>
<dbReference type="InterPro" id="IPR013783">
    <property type="entry name" value="Ig-like_fold"/>
</dbReference>
<dbReference type="Gene3D" id="2.60.40.10">
    <property type="entry name" value="Immunoglobulins"/>
    <property type="match status" value="3"/>
</dbReference>
<evidence type="ECO:0000256" key="5">
    <source>
        <dbReference type="ARBA" id="ARBA00023027"/>
    </source>
</evidence>